<keyword evidence="4 10" id="KW-0812">Transmembrane</keyword>
<dbReference type="Pfam" id="PF05781">
    <property type="entry name" value="MRVI1"/>
    <property type="match status" value="1"/>
</dbReference>
<feature type="compositionally biased region" description="Low complexity" evidence="9">
    <location>
        <begin position="122"/>
        <end position="131"/>
    </location>
</feature>
<dbReference type="GO" id="GO:0005789">
    <property type="term" value="C:endoplasmic reticulum membrane"/>
    <property type="evidence" value="ECO:0007669"/>
    <property type="project" value="TreeGrafter"/>
</dbReference>
<evidence type="ECO:0000256" key="1">
    <source>
        <dbReference type="ARBA" id="ARBA00004167"/>
    </source>
</evidence>
<feature type="region of interest" description="Disordered" evidence="9">
    <location>
        <begin position="1347"/>
        <end position="1382"/>
    </location>
</feature>
<comment type="subcellular location">
    <subcellularLocation>
        <location evidence="2">Cytoplasm</location>
    </subcellularLocation>
    <subcellularLocation>
        <location evidence="1">Membrane</location>
        <topology evidence="1">Single-pass membrane protein</topology>
    </subcellularLocation>
</comment>
<comment type="caution">
    <text evidence="12">The sequence shown here is derived from an EMBL/GenBank/DDBJ whole genome shotgun (WGS) entry which is preliminary data.</text>
</comment>
<feature type="compositionally biased region" description="Polar residues" evidence="9">
    <location>
        <begin position="1368"/>
        <end position="1382"/>
    </location>
</feature>
<evidence type="ECO:0000256" key="6">
    <source>
        <dbReference type="ARBA" id="ARBA00023054"/>
    </source>
</evidence>
<feature type="compositionally biased region" description="Low complexity" evidence="9">
    <location>
        <begin position="1273"/>
        <end position="1282"/>
    </location>
</feature>
<evidence type="ECO:0000256" key="7">
    <source>
        <dbReference type="ARBA" id="ARBA00023136"/>
    </source>
</evidence>
<evidence type="ECO:0000256" key="10">
    <source>
        <dbReference type="SAM" id="Phobius"/>
    </source>
</evidence>
<dbReference type="InterPro" id="IPR008677">
    <property type="entry name" value="MRVI1"/>
</dbReference>
<feature type="coiled-coil region" evidence="8">
    <location>
        <begin position="800"/>
        <end position="827"/>
    </location>
</feature>
<evidence type="ECO:0000256" key="2">
    <source>
        <dbReference type="ARBA" id="ARBA00004496"/>
    </source>
</evidence>
<keyword evidence="3" id="KW-0963">Cytoplasm</keyword>
<evidence type="ECO:0000256" key="4">
    <source>
        <dbReference type="ARBA" id="ARBA00022692"/>
    </source>
</evidence>
<protein>
    <submittedName>
        <fullName evidence="12">LRMP protein</fullName>
    </submittedName>
</protein>
<evidence type="ECO:0000256" key="5">
    <source>
        <dbReference type="ARBA" id="ARBA00022989"/>
    </source>
</evidence>
<evidence type="ECO:0000313" key="13">
    <source>
        <dbReference type="Proteomes" id="UP000475037"/>
    </source>
</evidence>
<feature type="transmembrane region" description="Helical" evidence="10">
    <location>
        <begin position="1407"/>
        <end position="1424"/>
    </location>
</feature>
<feature type="compositionally biased region" description="Polar residues" evidence="9">
    <location>
        <begin position="87"/>
        <end position="120"/>
    </location>
</feature>
<evidence type="ECO:0000259" key="11">
    <source>
        <dbReference type="Pfam" id="PF14662"/>
    </source>
</evidence>
<keyword evidence="5 10" id="KW-1133">Transmembrane helix</keyword>
<dbReference type="Proteomes" id="UP000475037">
    <property type="component" value="Unassembled WGS sequence"/>
</dbReference>
<feature type="non-terminal residue" evidence="12">
    <location>
        <position position="1"/>
    </location>
</feature>
<proteinExistence type="predicted"/>
<dbReference type="EMBL" id="VOAJ01005004">
    <property type="protein sequence ID" value="KAF0876165.1"/>
    <property type="molecule type" value="Genomic_DNA"/>
</dbReference>
<reference evidence="12 13" key="1">
    <citation type="submission" date="2019-11" db="EMBL/GenBank/DDBJ databases">
        <authorList>
            <person name="Yang C."/>
            <person name="Li F."/>
        </authorList>
    </citation>
    <scope>NUCLEOTIDE SEQUENCE [LARGE SCALE GENOMIC DNA]</scope>
    <source>
        <strain evidence="12">KB4526</strain>
        <tissue evidence="12">Muscle</tissue>
    </source>
</reference>
<name>A0A6G1AK17_CROCR</name>
<evidence type="ECO:0000313" key="12">
    <source>
        <dbReference type="EMBL" id="KAF0876165.1"/>
    </source>
</evidence>
<organism evidence="12 13">
    <name type="scientific">Crocuta crocuta</name>
    <name type="common">Spotted hyena</name>
    <dbReference type="NCBI Taxonomy" id="9678"/>
    <lineage>
        <taxon>Eukaryota</taxon>
        <taxon>Metazoa</taxon>
        <taxon>Chordata</taxon>
        <taxon>Craniata</taxon>
        <taxon>Vertebrata</taxon>
        <taxon>Euteleostomi</taxon>
        <taxon>Mammalia</taxon>
        <taxon>Eutheria</taxon>
        <taxon>Laurasiatheria</taxon>
        <taxon>Carnivora</taxon>
        <taxon>Feliformia</taxon>
        <taxon>Hyaenidae</taxon>
        <taxon>Crocuta</taxon>
    </lineage>
</organism>
<gene>
    <name evidence="12" type="primary">Lrmp</name>
    <name evidence="12" type="ORF">FOF47_R22847</name>
</gene>
<keyword evidence="7 10" id="KW-0472">Membrane</keyword>
<dbReference type="PANTHER" id="PTHR15352">
    <property type="entry name" value="LYMPHOID-RESTRICTED MEMBRANE PROTEIN, JAW1"/>
    <property type="match status" value="1"/>
</dbReference>
<feature type="non-terminal residue" evidence="12">
    <location>
        <position position="1465"/>
    </location>
</feature>
<dbReference type="Pfam" id="PF14662">
    <property type="entry name" value="KASH_CCD"/>
    <property type="match status" value="1"/>
</dbReference>
<evidence type="ECO:0000256" key="3">
    <source>
        <dbReference type="ARBA" id="ARBA00022490"/>
    </source>
</evidence>
<feature type="region of interest" description="Disordered" evidence="9">
    <location>
        <begin position="1261"/>
        <end position="1282"/>
    </location>
</feature>
<dbReference type="InterPro" id="IPR028168">
    <property type="entry name" value="KASH5_CC"/>
</dbReference>
<evidence type="ECO:0000256" key="8">
    <source>
        <dbReference type="SAM" id="Coils"/>
    </source>
</evidence>
<feature type="region of interest" description="Disordered" evidence="9">
    <location>
        <begin position="70"/>
        <end position="152"/>
    </location>
</feature>
<feature type="domain" description="KASH5-like coiled-coil" evidence="11">
    <location>
        <begin position="365"/>
        <end position="552"/>
    </location>
</feature>
<keyword evidence="13" id="KW-1185">Reference proteome</keyword>
<sequence length="1465" mass="166635">MASARKITDKRHNPVESICRKIRAIQKREESLDPIGQIIKYQSSSFDSPQTNSRKDFEEVLKKMVVASGPLPNTRFSHSEKDDAFISSPQIMSPKTPSVSRLRSPENATYSLPFINSENLSRPRPQSSQPSTSLVSQTRKGEQFSNKNLNNYSSENNLSALKLDFDPTSDKNSECFASQDSVGKNFSLNEAGWKLGNHNVKEGVLYGTNRTCEELLTSIFHACDTKLLHSSLLKHHVNTSFKLICLSFQGSVGIANIIDYLRQMTNQNCEDGGLEELWNMVDPEKRDLCVDLETFHALMKEWMACCRNKWEGINTGSSDRIVDFVFEQDSLKSSRAIKMTTDKTEFTSWSFKALGGDVSKGVLEVSHLITYAADLHFTKQKLEEENNKLKLALEALEDANCQLLEDCTELRLQIKSAHQAIMRTNLLKDELEELKISMNASEEQKTMTVAQNKQLETENRALVLKIRILQEENTKNIMDIYKLEKKIEEFSKTETEHQMQLHTYENTLLNKDASLQKKDLSIEELKSTIIEYGNIIENLRGDKNKLAHELQHLQQELIINGIQLNVSRECNSIISEEEKSLHCELILAQSAENNEAEWGCSFISWPSVDMMVDQEMLLLLRKFEQKGVEFTAMLQKLHKEVSEVETLMDSPLQWVTDPEFTVKEKWESKLTEFKYIMEEKLNLCILTLSTLGSQKESLDKESAKLIEILKRFRLEYFNFRKEFLSRQEQLEAPEHLQEDAVNQEAVLRKKVHGTSPWLEDREEQVEDRDRAAHSAGEKAKSLLHKLENAISEQRNLQTINTELVNTCQTLERKRRKLKTTVESLRKKLIKGRLHGLLFQNCLDEEFPHYDPLSCADGIQRLLQEQLQCCHKQYSGQEARIHQTPLTFKHTCWYTPLLDALHLESLTVIPRLELTPFSGVANRIQASWERPDNGESRDGAVDVTRGHKCPGPEVDLHSGTNLSGCIRMNDDLRMEEYFALDTPKYFLYLFDREYSALSSPRHASSMESTVTSSDSGSEVLNMASGDLVCKSLREQEEDTRSASAVTKITGKSPAPDNIAIQGSVSADKTTLNLEAKEEPQTIDEHRKECAAGDAAASSLPVTTVKSVNFKQSDNTSANEKEVEAEFLRLSLGFKCDWFTLEKRVKLEERSRDLAEENLKKEITNCLKLLESLTPLCEDDNHAQEIVKKLEKSITFLSQCTARVASRAELLGAINQESRVSKAVEVMIQHVENLKRMYAKEHAELEELKQVLLQNERSFNPLEDDDDCQIKKRSSSLNSKPSSLRRVTIASLPRNIGNAGMVAGMENDRFGRRSSSWRILGSKQSEHRPSLHRFISTYSWADAEEEKCELKSKDDSEPPGEEIVERTRKPSLSENRNNPSKWDGSSTYDTIASWAASLKTSIRKANKTLWLSVAFIVLFAALMSFLTGRFFQKSVDAAPTPDGDSWVSLEQILWQLTKLQHNGPPPV</sequence>
<feature type="coiled-coil region" evidence="8">
    <location>
        <begin position="372"/>
        <end position="472"/>
    </location>
</feature>
<dbReference type="PANTHER" id="PTHR15352:SF3">
    <property type="entry name" value="INOSITOL 1,4,5-TRIPHOSPHATE RECEPTOR ASSOCIATED 2"/>
    <property type="match status" value="1"/>
</dbReference>
<accession>A0A6G1AK17</accession>
<keyword evidence="6 8" id="KW-0175">Coiled coil</keyword>
<evidence type="ECO:0000256" key="9">
    <source>
        <dbReference type="SAM" id="MobiDB-lite"/>
    </source>
</evidence>